<dbReference type="InterPro" id="IPR011709">
    <property type="entry name" value="DEAD-box_helicase_OB_fold"/>
</dbReference>
<proteinExistence type="predicted"/>
<feature type="domain" description="DEAD-box helicase OB fold" evidence="1">
    <location>
        <begin position="22"/>
        <end position="109"/>
    </location>
</feature>
<dbReference type="Pfam" id="PF07717">
    <property type="entry name" value="OB_NTP_bind"/>
    <property type="match status" value="1"/>
</dbReference>
<evidence type="ECO:0000313" key="3">
    <source>
        <dbReference type="Proteomes" id="UP000649617"/>
    </source>
</evidence>
<gene>
    <name evidence="2" type="primary">Dhx57</name>
    <name evidence="2" type="ORF">SPIL2461_LOCUS21850</name>
</gene>
<dbReference type="EMBL" id="CAJNIZ010046661">
    <property type="protein sequence ID" value="CAE7753410.1"/>
    <property type="molecule type" value="Genomic_DNA"/>
</dbReference>
<dbReference type="OrthoDB" id="427189at2759"/>
<evidence type="ECO:0000259" key="1">
    <source>
        <dbReference type="Pfam" id="PF07717"/>
    </source>
</evidence>
<name>A0A812Y068_SYMPI</name>
<dbReference type="AlphaFoldDB" id="A0A812Y068"/>
<accession>A0A812Y068</accession>
<organism evidence="2 3">
    <name type="scientific">Symbiodinium pilosum</name>
    <name type="common">Dinoflagellate</name>
    <dbReference type="NCBI Taxonomy" id="2952"/>
    <lineage>
        <taxon>Eukaryota</taxon>
        <taxon>Sar</taxon>
        <taxon>Alveolata</taxon>
        <taxon>Dinophyceae</taxon>
        <taxon>Suessiales</taxon>
        <taxon>Symbiodiniaceae</taxon>
        <taxon>Symbiodinium</taxon>
    </lineage>
</organism>
<evidence type="ECO:0000313" key="2">
    <source>
        <dbReference type="EMBL" id="CAE7753410.1"/>
    </source>
</evidence>
<sequence>MEETEDGGEQVNIHKKNMSLVRCVLCAGLFPNVAQVQKQTNARGTSYQIFVSRQNERCTPHPSSLNFKAQDFAANHGWLLFHDKVKTTQIYLHDTTLVGAIPLLLFGGELKISSKEALNGVPQLLLAHTVQRKTCAREGQGFCQTFCVTLALKPHELTWRSQATLMPNPFVRRGSASRWMA</sequence>
<protein>
    <submittedName>
        <fullName evidence="2">Dhx57 protein</fullName>
    </submittedName>
</protein>
<keyword evidence="3" id="KW-1185">Reference proteome</keyword>
<reference evidence="2" key="1">
    <citation type="submission" date="2021-02" db="EMBL/GenBank/DDBJ databases">
        <authorList>
            <person name="Dougan E. K."/>
            <person name="Rhodes N."/>
            <person name="Thang M."/>
            <person name="Chan C."/>
        </authorList>
    </citation>
    <scope>NUCLEOTIDE SEQUENCE</scope>
</reference>
<comment type="caution">
    <text evidence="2">The sequence shown here is derived from an EMBL/GenBank/DDBJ whole genome shotgun (WGS) entry which is preliminary data.</text>
</comment>
<dbReference type="Proteomes" id="UP000649617">
    <property type="component" value="Unassembled WGS sequence"/>
</dbReference>